<gene>
    <name evidence="1" type="ORF">FKW44_001186</name>
</gene>
<dbReference type="AlphaFoldDB" id="A0A7T8KIF9"/>
<dbReference type="Proteomes" id="UP000595437">
    <property type="component" value="Chromosome 1"/>
</dbReference>
<sequence length="53" mass="6683">MDHKCSAFEWNEEDIKCPYARWKCNYRGEWASSLSIERNRSRRLQLFFQPRRW</sequence>
<evidence type="ECO:0000313" key="2">
    <source>
        <dbReference type="Proteomes" id="UP000595437"/>
    </source>
</evidence>
<accession>A0A7T8KIF9</accession>
<proteinExistence type="predicted"/>
<organism evidence="1 2">
    <name type="scientific">Caligus rogercresseyi</name>
    <name type="common">Sea louse</name>
    <dbReference type="NCBI Taxonomy" id="217165"/>
    <lineage>
        <taxon>Eukaryota</taxon>
        <taxon>Metazoa</taxon>
        <taxon>Ecdysozoa</taxon>
        <taxon>Arthropoda</taxon>
        <taxon>Crustacea</taxon>
        <taxon>Multicrustacea</taxon>
        <taxon>Hexanauplia</taxon>
        <taxon>Copepoda</taxon>
        <taxon>Siphonostomatoida</taxon>
        <taxon>Caligidae</taxon>
        <taxon>Caligus</taxon>
    </lineage>
</organism>
<reference evidence="2" key="1">
    <citation type="submission" date="2021-01" db="EMBL/GenBank/DDBJ databases">
        <title>Caligus Genome Assembly.</title>
        <authorList>
            <person name="Gallardo-Escarate C."/>
        </authorList>
    </citation>
    <scope>NUCLEOTIDE SEQUENCE [LARGE SCALE GENOMIC DNA]</scope>
</reference>
<protein>
    <submittedName>
        <fullName evidence="1">Uncharacterized protein</fullName>
    </submittedName>
</protein>
<name>A0A7T8KIF9_CALRO</name>
<dbReference type="EMBL" id="CP045890">
    <property type="protein sequence ID" value="QQP56502.1"/>
    <property type="molecule type" value="Genomic_DNA"/>
</dbReference>
<keyword evidence="2" id="KW-1185">Reference proteome</keyword>
<evidence type="ECO:0000313" key="1">
    <source>
        <dbReference type="EMBL" id="QQP56502.1"/>
    </source>
</evidence>